<feature type="transmembrane region" description="Helical" evidence="6">
    <location>
        <begin position="120"/>
        <end position="144"/>
    </location>
</feature>
<dbReference type="Proteomes" id="UP000009022">
    <property type="component" value="Unassembled WGS sequence"/>
</dbReference>
<evidence type="ECO:0000256" key="2">
    <source>
        <dbReference type="ARBA" id="ARBA00008062"/>
    </source>
</evidence>
<dbReference type="GO" id="GO:0015279">
    <property type="term" value="F:store-operated calcium channel activity"/>
    <property type="evidence" value="ECO:0000318"/>
    <property type="project" value="GO_Central"/>
</dbReference>
<dbReference type="GO" id="GO:0002115">
    <property type="term" value="P:store-operated calcium entry"/>
    <property type="evidence" value="ECO:0000318"/>
    <property type="project" value="GO_Central"/>
</dbReference>
<dbReference type="EMBL" id="DS985241">
    <property type="protein sequence ID" value="EDV29134.1"/>
    <property type="molecule type" value="Genomic_DNA"/>
</dbReference>
<dbReference type="InParanoid" id="B3RJW9"/>
<sequence>MVEIDIAPVQSTNNIIGSNTTTNCPPGHKCVPLYLLVCFAVLTTILISVHLFAVMISTCILPHIDAAESEGPSDGMESPHFELHKYIELAWGFSTVVGIFLFLCEIIVLCWVKFITIDEYAALAGTCTMIPVLVVFTVFACHFYRRLSRHEYRRHSRQINELKRMAHANLKGSGFNAGENTV</sequence>
<dbReference type="InterPro" id="IPR038350">
    <property type="entry name" value="Orai_sf"/>
</dbReference>
<feature type="transmembrane region" description="Helical" evidence="6">
    <location>
        <begin position="89"/>
        <end position="114"/>
    </location>
</feature>
<dbReference type="FunCoup" id="B3RJW9">
    <property type="interactions" value="1053"/>
</dbReference>
<accession>B3RJW9</accession>
<keyword evidence="4 6" id="KW-1133">Transmembrane helix</keyword>
<evidence type="ECO:0000313" key="8">
    <source>
        <dbReference type="Proteomes" id="UP000009022"/>
    </source>
</evidence>
<dbReference type="AlphaFoldDB" id="B3RJW9"/>
<organism evidence="7 8">
    <name type="scientific">Trichoplax adhaerens</name>
    <name type="common">Trichoplax reptans</name>
    <dbReference type="NCBI Taxonomy" id="10228"/>
    <lineage>
        <taxon>Eukaryota</taxon>
        <taxon>Metazoa</taxon>
        <taxon>Placozoa</taxon>
        <taxon>Uniplacotomia</taxon>
        <taxon>Trichoplacea</taxon>
        <taxon>Trichoplacidae</taxon>
        <taxon>Trichoplax</taxon>
    </lineage>
</organism>
<dbReference type="STRING" id="10228.B3RJW9"/>
<dbReference type="RefSeq" id="XP_002108336.1">
    <property type="nucleotide sequence ID" value="XM_002108300.1"/>
</dbReference>
<protein>
    <recommendedName>
        <fullName evidence="9">Calcium release-activated calcium channel protein 1</fullName>
    </recommendedName>
</protein>
<dbReference type="Gene3D" id="1.20.140.140">
    <property type="entry name" value="Calcium release-activated calcium channel protein Orai"/>
    <property type="match status" value="1"/>
</dbReference>
<comment type="similarity">
    <text evidence="2">Belongs to the Orai family.</text>
</comment>
<dbReference type="InterPro" id="IPR012446">
    <property type="entry name" value="CRAC_channel"/>
</dbReference>
<dbReference type="PhylomeDB" id="B3RJW9"/>
<dbReference type="FunFam" id="1.20.140.140:FF:000006">
    <property type="entry name" value="Uncharacterized protein"/>
    <property type="match status" value="1"/>
</dbReference>
<evidence type="ECO:0000256" key="6">
    <source>
        <dbReference type="SAM" id="Phobius"/>
    </source>
</evidence>
<feature type="transmembrane region" description="Helical" evidence="6">
    <location>
        <begin position="33"/>
        <end position="54"/>
    </location>
</feature>
<dbReference type="OrthoDB" id="61124at2759"/>
<comment type="subcellular location">
    <subcellularLocation>
        <location evidence="1">Membrane</location>
        <topology evidence="1">Multi-pass membrane protein</topology>
    </subcellularLocation>
</comment>
<evidence type="ECO:0008006" key="9">
    <source>
        <dbReference type="Google" id="ProtNLM"/>
    </source>
</evidence>
<dbReference type="PANTHER" id="PTHR31501">
    <property type="entry name" value="CALCIUM RELEASE-ACTIVATED CALCIUM CHANNEL PROTEIN 1"/>
    <property type="match status" value="1"/>
</dbReference>
<keyword evidence="3 6" id="KW-0812">Transmembrane</keyword>
<dbReference type="GO" id="GO:0016020">
    <property type="term" value="C:membrane"/>
    <property type="evidence" value="ECO:0000318"/>
    <property type="project" value="GO_Central"/>
</dbReference>
<keyword evidence="8" id="KW-1185">Reference proteome</keyword>
<dbReference type="CTD" id="6750274"/>
<dbReference type="Pfam" id="PF07856">
    <property type="entry name" value="Orai-1"/>
    <property type="match status" value="1"/>
</dbReference>
<evidence type="ECO:0000256" key="5">
    <source>
        <dbReference type="ARBA" id="ARBA00023136"/>
    </source>
</evidence>
<dbReference type="HOGENOM" id="CLU_062509_2_1_1"/>
<dbReference type="KEGG" id="tad:TRIADDRAFT_52705"/>
<dbReference type="PANTHER" id="PTHR31501:SF7">
    <property type="entry name" value="CALCIUM RELEASE-ACTIVATED CALCIUM CHANNEL PROTEIN 1"/>
    <property type="match status" value="1"/>
</dbReference>
<proteinExistence type="inferred from homology"/>
<reference evidence="7 8" key="1">
    <citation type="journal article" date="2008" name="Nature">
        <title>The Trichoplax genome and the nature of placozoans.</title>
        <authorList>
            <person name="Srivastava M."/>
            <person name="Begovic E."/>
            <person name="Chapman J."/>
            <person name="Putnam N.H."/>
            <person name="Hellsten U."/>
            <person name="Kawashima T."/>
            <person name="Kuo A."/>
            <person name="Mitros T."/>
            <person name="Salamov A."/>
            <person name="Carpenter M.L."/>
            <person name="Signorovitch A.Y."/>
            <person name="Moreno M.A."/>
            <person name="Kamm K."/>
            <person name="Grimwood J."/>
            <person name="Schmutz J."/>
            <person name="Shapiro H."/>
            <person name="Grigoriev I.V."/>
            <person name="Buss L.W."/>
            <person name="Schierwater B."/>
            <person name="Dellaporta S.L."/>
            <person name="Rokhsar D.S."/>
        </authorList>
    </citation>
    <scope>NUCLEOTIDE SEQUENCE [LARGE SCALE GENOMIC DNA]</scope>
    <source>
        <strain evidence="7 8">Grell-BS-1999</strain>
    </source>
</reference>
<evidence type="ECO:0000256" key="4">
    <source>
        <dbReference type="ARBA" id="ARBA00022989"/>
    </source>
</evidence>
<dbReference type="GeneID" id="6750274"/>
<dbReference type="eggNOG" id="KOG4298">
    <property type="taxonomic scope" value="Eukaryota"/>
</dbReference>
<dbReference type="OMA" id="RDYTYPP"/>
<evidence type="ECO:0000313" key="7">
    <source>
        <dbReference type="EMBL" id="EDV29134.1"/>
    </source>
</evidence>
<name>B3RJW9_TRIAD</name>
<gene>
    <name evidence="7" type="ORF">TRIADDRAFT_52705</name>
</gene>
<evidence type="ECO:0000256" key="1">
    <source>
        <dbReference type="ARBA" id="ARBA00004141"/>
    </source>
</evidence>
<keyword evidence="5 6" id="KW-0472">Membrane</keyword>
<evidence type="ECO:0000256" key="3">
    <source>
        <dbReference type="ARBA" id="ARBA00022692"/>
    </source>
</evidence>